<evidence type="ECO:0000313" key="2">
    <source>
        <dbReference type="Proteomes" id="UP001056778"/>
    </source>
</evidence>
<proteinExistence type="predicted"/>
<reference evidence="1" key="1">
    <citation type="submission" date="2022-04" db="EMBL/GenBank/DDBJ databases">
        <title>Chromosome-scale genome assembly of Holotrichia oblita Faldermann.</title>
        <authorList>
            <person name="Rongchong L."/>
        </authorList>
    </citation>
    <scope>NUCLEOTIDE SEQUENCE</scope>
    <source>
        <strain evidence="1">81SQS9</strain>
    </source>
</reference>
<organism evidence="1 2">
    <name type="scientific">Holotrichia oblita</name>
    <name type="common">Chafer beetle</name>
    <dbReference type="NCBI Taxonomy" id="644536"/>
    <lineage>
        <taxon>Eukaryota</taxon>
        <taxon>Metazoa</taxon>
        <taxon>Ecdysozoa</taxon>
        <taxon>Arthropoda</taxon>
        <taxon>Hexapoda</taxon>
        <taxon>Insecta</taxon>
        <taxon>Pterygota</taxon>
        <taxon>Neoptera</taxon>
        <taxon>Endopterygota</taxon>
        <taxon>Coleoptera</taxon>
        <taxon>Polyphaga</taxon>
        <taxon>Scarabaeiformia</taxon>
        <taxon>Scarabaeidae</taxon>
        <taxon>Melolonthinae</taxon>
        <taxon>Holotrichia</taxon>
    </lineage>
</organism>
<dbReference type="Proteomes" id="UP001056778">
    <property type="component" value="Chromosome 1"/>
</dbReference>
<evidence type="ECO:0000313" key="1">
    <source>
        <dbReference type="EMBL" id="KAI4472201.1"/>
    </source>
</evidence>
<accession>A0ACB9TZF6</accession>
<name>A0ACB9TZF6_HOLOL</name>
<comment type="caution">
    <text evidence="1">The sequence shown here is derived from an EMBL/GenBank/DDBJ whole genome shotgun (WGS) entry which is preliminary data.</text>
</comment>
<protein>
    <submittedName>
        <fullName evidence="1">Sugar nucleotide epimerase related</fullName>
    </submittedName>
</protein>
<dbReference type="EMBL" id="CM043015">
    <property type="protein sequence ID" value="KAI4472201.1"/>
    <property type="molecule type" value="Genomic_DNA"/>
</dbReference>
<keyword evidence="2" id="KW-1185">Reference proteome</keyword>
<gene>
    <name evidence="1" type="ORF">MML48_1g19219</name>
</gene>
<sequence length="196" mass="21629">MSGVGIYKPDNKIVHSENVPVTQFDFFSKLCFEWENAAKLPSHVSTRQVIIRSGVVLGSEGGMIKQLYLPFLLGLGGPIAPGNQFLPWIHIDDIARLFVFAIESTNISGILNGVAPEEISNKEFTACFAKALFRPAFIPVPQVALNMILGEERASMLTTGPRVQPKRTQSLGFKFLYPDIKSACDEIVHTPKVKEL</sequence>